<evidence type="ECO:0000313" key="5">
    <source>
        <dbReference type="Proteomes" id="UP000886887"/>
    </source>
</evidence>
<feature type="site" description="Important for substrate specificity" evidence="3">
    <location>
        <position position="69"/>
    </location>
</feature>
<dbReference type="PIRSF" id="PIRSF006305">
    <property type="entry name" value="Maf"/>
    <property type="match status" value="1"/>
</dbReference>
<dbReference type="NCBIfam" id="TIGR00172">
    <property type="entry name" value="maf"/>
    <property type="match status" value="1"/>
</dbReference>
<dbReference type="GO" id="GO:0009117">
    <property type="term" value="P:nucleotide metabolic process"/>
    <property type="evidence" value="ECO:0007669"/>
    <property type="project" value="UniProtKB-KW"/>
</dbReference>
<dbReference type="InterPro" id="IPR029001">
    <property type="entry name" value="ITPase-like_fam"/>
</dbReference>
<dbReference type="GO" id="GO:0047429">
    <property type="term" value="F:nucleoside triphosphate diphosphatase activity"/>
    <property type="evidence" value="ECO:0007669"/>
    <property type="project" value="UniProtKB-EC"/>
</dbReference>
<comment type="caution">
    <text evidence="4">The sequence shown here is derived from an EMBL/GenBank/DDBJ whole genome shotgun (WGS) entry which is preliminary data.</text>
</comment>
<feature type="active site" description="Proton acceptor" evidence="3">
    <location>
        <position position="68"/>
    </location>
</feature>
<dbReference type="InterPro" id="IPR003697">
    <property type="entry name" value="Maf-like"/>
</dbReference>
<evidence type="ECO:0000313" key="4">
    <source>
        <dbReference type="EMBL" id="HIQ72617.1"/>
    </source>
</evidence>
<name>A0A9D0ZB96_9FIRM</name>
<gene>
    <name evidence="4" type="primary">maf</name>
    <name evidence="4" type="ORF">IAB73_10475</name>
</gene>
<comment type="catalytic activity">
    <reaction evidence="3">
        <text>dTTP + H2O = dTMP + diphosphate + H(+)</text>
        <dbReference type="Rhea" id="RHEA:28534"/>
        <dbReference type="ChEBI" id="CHEBI:15377"/>
        <dbReference type="ChEBI" id="CHEBI:15378"/>
        <dbReference type="ChEBI" id="CHEBI:33019"/>
        <dbReference type="ChEBI" id="CHEBI:37568"/>
        <dbReference type="ChEBI" id="CHEBI:63528"/>
        <dbReference type="EC" id="3.6.1.9"/>
    </reaction>
</comment>
<dbReference type="GO" id="GO:0005737">
    <property type="term" value="C:cytoplasm"/>
    <property type="evidence" value="ECO:0007669"/>
    <property type="project" value="UniProtKB-SubCell"/>
</dbReference>
<dbReference type="AlphaFoldDB" id="A0A9D0ZB96"/>
<dbReference type="Proteomes" id="UP000886887">
    <property type="component" value="Unassembled WGS sequence"/>
</dbReference>
<reference evidence="4" key="1">
    <citation type="submission" date="2020-10" db="EMBL/GenBank/DDBJ databases">
        <authorList>
            <person name="Gilroy R."/>
        </authorList>
    </citation>
    <scope>NUCLEOTIDE SEQUENCE</scope>
    <source>
        <strain evidence="4">ChiSxjej2B14-6234</strain>
    </source>
</reference>
<comment type="cofactor">
    <cofactor evidence="1 3">
        <name>a divalent metal cation</name>
        <dbReference type="ChEBI" id="CHEBI:60240"/>
    </cofactor>
</comment>
<dbReference type="CDD" id="cd00555">
    <property type="entry name" value="Maf"/>
    <property type="match status" value="1"/>
</dbReference>
<comment type="caution">
    <text evidence="3">Lacks conserved residue(s) required for the propagation of feature annotation.</text>
</comment>
<dbReference type="PANTHER" id="PTHR43213:SF5">
    <property type="entry name" value="BIFUNCTIONAL DTTP_UTP PYROPHOSPHATASE_METHYLTRANSFERASE PROTEIN-RELATED"/>
    <property type="match status" value="1"/>
</dbReference>
<keyword evidence="2 3" id="KW-0378">Hydrolase</keyword>
<dbReference type="EMBL" id="DVFJ01000036">
    <property type="protein sequence ID" value="HIQ72617.1"/>
    <property type="molecule type" value="Genomic_DNA"/>
</dbReference>
<evidence type="ECO:0000256" key="3">
    <source>
        <dbReference type="HAMAP-Rule" id="MF_00528"/>
    </source>
</evidence>
<feature type="site" description="Important for substrate specificity" evidence="3">
    <location>
        <position position="152"/>
    </location>
</feature>
<sequence length="188" mass="20647">MRIILASNSPRRRELLAQMGVDFSIDVPDIDEHDASTPQDTVRALALQKARAVAARHAGERSVILSADTVVFAGEILGKPRDREDARRMLALLQGRWHEVYTGVCALHVPDGRHEVRVECTRVRFAPLTGEQIDRYIGTGEPMDKAGAYAIQGRAGMFVERIEGSSSNVVGLPMATVRELLMAFGVLL</sequence>
<comment type="function">
    <text evidence="3">Nucleoside triphosphate pyrophosphatase that hydrolyzes dTTP and UTP. May have a dual role in cell division arrest and in preventing the incorporation of modified nucleotides into cellular nucleic acids.</text>
</comment>
<keyword evidence="3" id="KW-0963">Cytoplasm</keyword>
<comment type="similarity">
    <text evidence="3">Belongs to the Maf family. YhdE subfamily.</text>
</comment>
<dbReference type="HAMAP" id="MF_00528">
    <property type="entry name" value="Maf"/>
    <property type="match status" value="1"/>
</dbReference>
<dbReference type="EC" id="3.6.1.9" evidence="3"/>
<comment type="subcellular location">
    <subcellularLocation>
        <location evidence="3">Cytoplasm</location>
    </subcellularLocation>
</comment>
<keyword evidence="3" id="KW-0546">Nucleotide metabolism</keyword>
<proteinExistence type="inferred from homology"/>
<evidence type="ECO:0000256" key="1">
    <source>
        <dbReference type="ARBA" id="ARBA00001968"/>
    </source>
</evidence>
<comment type="catalytic activity">
    <reaction evidence="3">
        <text>UTP + H2O = UMP + diphosphate + H(+)</text>
        <dbReference type="Rhea" id="RHEA:29395"/>
        <dbReference type="ChEBI" id="CHEBI:15377"/>
        <dbReference type="ChEBI" id="CHEBI:15378"/>
        <dbReference type="ChEBI" id="CHEBI:33019"/>
        <dbReference type="ChEBI" id="CHEBI:46398"/>
        <dbReference type="ChEBI" id="CHEBI:57865"/>
        <dbReference type="EC" id="3.6.1.9"/>
    </reaction>
</comment>
<protein>
    <recommendedName>
        <fullName evidence="3">dTTP/UTP pyrophosphatase</fullName>
        <shortName evidence="3">dTTPase/UTPase</shortName>
        <ecNumber evidence="3">3.6.1.9</ecNumber>
    </recommendedName>
    <alternativeName>
        <fullName evidence="3">Nucleoside triphosphate pyrophosphatase</fullName>
    </alternativeName>
    <alternativeName>
        <fullName evidence="3">Nucleotide pyrophosphatase</fullName>
        <shortName evidence="3">Nucleotide PPase</shortName>
    </alternativeName>
</protein>
<organism evidence="4 5">
    <name type="scientific">Candidatus Onthenecus intestinigallinarum</name>
    <dbReference type="NCBI Taxonomy" id="2840875"/>
    <lineage>
        <taxon>Bacteria</taxon>
        <taxon>Bacillati</taxon>
        <taxon>Bacillota</taxon>
        <taxon>Clostridia</taxon>
        <taxon>Eubacteriales</taxon>
        <taxon>Candidatus Onthenecus</taxon>
    </lineage>
</organism>
<reference evidence="4" key="2">
    <citation type="journal article" date="2021" name="PeerJ">
        <title>Extensive microbial diversity within the chicken gut microbiome revealed by metagenomics and culture.</title>
        <authorList>
            <person name="Gilroy R."/>
            <person name="Ravi A."/>
            <person name="Getino M."/>
            <person name="Pursley I."/>
            <person name="Horton D.L."/>
            <person name="Alikhan N.F."/>
            <person name="Baker D."/>
            <person name="Gharbi K."/>
            <person name="Hall N."/>
            <person name="Watson M."/>
            <person name="Adriaenssens E.M."/>
            <person name="Foster-Nyarko E."/>
            <person name="Jarju S."/>
            <person name="Secka A."/>
            <person name="Antonio M."/>
            <person name="Oren A."/>
            <person name="Chaudhuri R.R."/>
            <person name="La Ragione R."/>
            <person name="Hildebrand F."/>
            <person name="Pallen M.J."/>
        </authorList>
    </citation>
    <scope>NUCLEOTIDE SEQUENCE</scope>
    <source>
        <strain evidence="4">ChiSxjej2B14-6234</strain>
    </source>
</reference>
<feature type="site" description="Important for substrate specificity" evidence="3">
    <location>
        <position position="11"/>
    </location>
</feature>
<dbReference type="SUPFAM" id="SSF52972">
    <property type="entry name" value="ITPase-like"/>
    <property type="match status" value="1"/>
</dbReference>
<dbReference type="Gene3D" id="3.90.950.10">
    <property type="match status" value="1"/>
</dbReference>
<accession>A0A9D0ZB96</accession>
<dbReference type="Pfam" id="PF02545">
    <property type="entry name" value="Maf"/>
    <property type="match status" value="1"/>
</dbReference>
<dbReference type="PANTHER" id="PTHR43213">
    <property type="entry name" value="BIFUNCTIONAL DTTP/UTP PYROPHOSPHATASE/METHYLTRANSFERASE PROTEIN-RELATED"/>
    <property type="match status" value="1"/>
</dbReference>
<evidence type="ECO:0000256" key="2">
    <source>
        <dbReference type="ARBA" id="ARBA00022801"/>
    </source>
</evidence>